<sequence>MEWEADHIVPLWKVDRSLPWDEQIRFWSIDNLQTLCRPCHKAKSAREAAERAALKRGPDPQLPILFNLTTA</sequence>
<dbReference type="InterPro" id="IPR002711">
    <property type="entry name" value="HNH"/>
</dbReference>
<comment type="caution">
    <text evidence="2">The sequence shown here is derived from an EMBL/GenBank/DDBJ whole genome shotgun (WGS) entry which is preliminary data.</text>
</comment>
<dbReference type="Gene3D" id="1.10.30.50">
    <property type="match status" value="1"/>
</dbReference>
<accession>A0ABW0GB92</accession>
<organism evidence="2 3">
    <name type="scientific">Azospirillum himalayense</name>
    <dbReference type="NCBI Taxonomy" id="654847"/>
    <lineage>
        <taxon>Bacteria</taxon>
        <taxon>Pseudomonadati</taxon>
        <taxon>Pseudomonadota</taxon>
        <taxon>Alphaproteobacteria</taxon>
        <taxon>Rhodospirillales</taxon>
        <taxon>Azospirillaceae</taxon>
        <taxon>Azospirillum</taxon>
    </lineage>
</organism>
<keyword evidence="2" id="KW-0255">Endonuclease</keyword>
<dbReference type="InterPro" id="IPR003615">
    <property type="entry name" value="HNH_nuc"/>
</dbReference>
<evidence type="ECO:0000313" key="3">
    <source>
        <dbReference type="Proteomes" id="UP001596166"/>
    </source>
</evidence>
<dbReference type="Proteomes" id="UP001596166">
    <property type="component" value="Unassembled WGS sequence"/>
</dbReference>
<dbReference type="GO" id="GO:0004519">
    <property type="term" value="F:endonuclease activity"/>
    <property type="evidence" value="ECO:0007669"/>
    <property type="project" value="UniProtKB-KW"/>
</dbReference>
<proteinExistence type="predicted"/>
<keyword evidence="3" id="KW-1185">Reference proteome</keyword>
<evidence type="ECO:0000259" key="1">
    <source>
        <dbReference type="Pfam" id="PF01844"/>
    </source>
</evidence>
<feature type="domain" description="HNH" evidence="1">
    <location>
        <begin position="2"/>
        <end position="46"/>
    </location>
</feature>
<reference evidence="3" key="1">
    <citation type="journal article" date="2019" name="Int. J. Syst. Evol. Microbiol.">
        <title>The Global Catalogue of Microorganisms (GCM) 10K type strain sequencing project: providing services to taxonomists for standard genome sequencing and annotation.</title>
        <authorList>
            <consortium name="The Broad Institute Genomics Platform"/>
            <consortium name="The Broad Institute Genome Sequencing Center for Infectious Disease"/>
            <person name="Wu L."/>
            <person name="Ma J."/>
        </authorList>
    </citation>
    <scope>NUCLEOTIDE SEQUENCE [LARGE SCALE GENOMIC DNA]</scope>
    <source>
        <strain evidence="3">CCUG 58760</strain>
    </source>
</reference>
<gene>
    <name evidence="2" type="ORF">ACFPMG_24265</name>
</gene>
<evidence type="ECO:0000313" key="2">
    <source>
        <dbReference type="EMBL" id="MFC5358106.1"/>
    </source>
</evidence>
<dbReference type="Pfam" id="PF01844">
    <property type="entry name" value="HNH"/>
    <property type="match status" value="1"/>
</dbReference>
<dbReference type="EMBL" id="JBHSLC010000081">
    <property type="protein sequence ID" value="MFC5358106.1"/>
    <property type="molecule type" value="Genomic_DNA"/>
</dbReference>
<name>A0ABW0GB92_9PROT</name>
<dbReference type="CDD" id="cd00085">
    <property type="entry name" value="HNHc"/>
    <property type="match status" value="1"/>
</dbReference>
<protein>
    <submittedName>
        <fullName evidence="2">HNH endonuclease</fullName>
    </submittedName>
</protein>
<keyword evidence="2" id="KW-0378">Hydrolase</keyword>
<dbReference type="RefSeq" id="WP_376997798.1">
    <property type="nucleotide sequence ID" value="NZ_JBHSLC010000081.1"/>
</dbReference>
<keyword evidence="2" id="KW-0540">Nuclease</keyword>